<accession>A0A8S1WDW2</accession>
<reference evidence="1" key="1">
    <citation type="submission" date="2021-01" db="EMBL/GenBank/DDBJ databases">
        <authorList>
            <consortium name="Genoscope - CEA"/>
            <person name="William W."/>
        </authorList>
    </citation>
    <scope>NUCLEOTIDE SEQUENCE</scope>
</reference>
<evidence type="ECO:0000313" key="2">
    <source>
        <dbReference type="Proteomes" id="UP000689195"/>
    </source>
</evidence>
<comment type="caution">
    <text evidence="1">The sequence shown here is derived from an EMBL/GenBank/DDBJ whole genome shotgun (WGS) entry which is preliminary data.</text>
</comment>
<sequence>MNKRDFFCLSRILPKYSMSYINNCIRRQCSKMSKHKIIKHVKHRFKNVLVLKKVVFLRQPCVPNYNVVERLFLILQIVQEQQLIKKQYNVIMICKVKIRTKALVIAQDSLDGFLSVWIFDGEDISVNPEIATCSHYYKYARDGTNFRIVLLFEVNWKKQEFKTIYLAIQKIDFSIFKNLLHIPTLTQQFIHAIKCICIVIKMRQLNSKICCSIPTSDEGFEFKSSGGMITSELNQFLTNSRYL</sequence>
<keyword evidence="2" id="KW-1185">Reference proteome</keyword>
<gene>
    <name evidence="1" type="ORF">PPENT_87.1.T0890009</name>
</gene>
<dbReference type="AlphaFoldDB" id="A0A8S1WDW2"/>
<protein>
    <submittedName>
        <fullName evidence="1">Uncharacterized protein</fullName>
    </submittedName>
</protein>
<proteinExistence type="predicted"/>
<evidence type="ECO:0000313" key="1">
    <source>
        <dbReference type="EMBL" id="CAD8187313.1"/>
    </source>
</evidence>
<name>A0A8S1WDW2_9CILI</name>
<dbReference type="Proteomes" id="UP000689195">
    <property type="component" value="Unassembled WGS sequence"/>
</dbReference>
<dbReference type="EMBL" id="CAJJDO010000089">
    <property type="protein sequence ID" value="CAD8187313.1"/>
    <property type="molecule type" value="Genomic_DNA"/>
</dbReference>
<organism evidence="1 2">
    <name type="scientific">Paramecium pentaurelia</name>
    <dbReference type="NCBI Taxonomy" id="43138"/>
    <lineage>
        <taxon>Eukaryota</taxon>
        <taxon>Sar</taxon>
        <taxon>Alveolata</taxon>
        <taxon>Ciliophora</taxon>
        <taxon>Intramacronucleata</taxon>
        <taxon>Oligohymenophorea</taxon>
        <taxon>Peniculida</taxon>
        <taxon>Parameciidae</taxon>
        <taxon>Paramecium</taxon>
    </lineage>
</organism>